<dbReference type="STRING" id="197461.A3843_18165"/>
<dbReference type="InterPro" id="IPR029045">
    <property type="entry name" value="ClpP/crotonase-like_dom_sf"/>
</dbReference>
<dbReference type="PANTHER" id="PTHR43684:SF1">
    <property type="entry name" value="ENOYL-COA DELTA ISOMERASE 2"/>
    <property type="match status" value="1"/>
</dbReference>
<dbReference type="CDD" id="cd06558">
    <property type="entry name" value="crotonase-like"/>
    <property type="match status" value="1"/>
</dbReference>
<protein>
    <submittedName>
        <fullName evidence="4">Enoyl-CoA hydratase</fullName>
    </submittedName>
</protein>
<reference evidence="4 5" key="1">
    <citation type="submission" date="2016-03" db="EMBL/GenBank/DDBJ databases">
        <title>Genome sequence of Nesiotobacter sp. nov., a moderately halophilic alphaproteobacterium isolated from the Yellow Sea, China.</title>
        <authorList>
            <person name="Zhang G."/>
            <person name="Zhang R."/>
        </authorList>
    </citation>
    <scope>NUCLEOTIDE SEQUENCE [LARGE SCALE GENOMIC DNA]</scope>
    <source>
        <strain evidence="4 5">WB1-6</strain>
    </source>
</reference>
<dbReference type="InterPro" id="IPR001753">
    <property type="entry name" value="Enoyl-CoA_hydra/iso"/>
</dbReference>
<dbReference type="InterPro" id="IPR051053">
    <property type="entry name" value="ECH/Chromodomain_protein"/>
</dbReference>
<dbReference type="GO" id="GO:0004165">
    <property type="term" value="F:delta(3)-delta(2)-enoyl-CoA isomerase activity"/>
    <property type="evidence" value="ECO:0007669"/>
    <property type="project" value="UniProtKB-ARBA"/>
</dbReference>
<evidence type="ECO:0000256" key="1">
    <source>
        <dbReference type="ARBA" id="ARBA00004275"/>
    </source>
</evidence>
<dbReference type="SUPFAM" id="SSF52096">
    <property type="entry name" value="ClpP/crotonase"/>
    <property type="match status" value="1"/>
</dbReference>
<gene>
    <name evidence="4" type="ORF">A3843_18165</name>
</gene>
<dbReference type="Gene3D" id="3.90.226.10">
    <property type="entry name" value="2-enoyl-CoA Hydratase, Chain A, domain 1"/>
    <property type="match status" value="1"/>
</dbReference>
<dbReference type="RefSeq" id="WP_028482616.1">
    <property type="nucleotide sequence ID" value="NZ_LVVZ01000041.1"/>
</dbReference>
<accession>A0A1U7JD29</accession>
<evidence type="ECO:0000313" key="4">
    <source>
        <dbReference type="EMBL" id="OKL42582.1"/>
    </source>
</evidence>
<dbReference type="Proteomes" id="UP000185783">
    <property type="component" value="Unassembled WGS sequence"/>
</dbReference>
<evidence type="ECO:0000313" key="5">
    <source>
        <dbReference type="Proteomes" id="UP000185783"/>
    </source>
</evidence>
<keyword evidence="3" id="KW-0413">Isomerase</keyword>
<keyword evidence="2" id="KW-0576">Peroxisome</keyword>
<evidence type="ECO:0000256" key="3">
    <source>
        <dbReference type="ARBA" id="ARBA00023235"/>
    </source>
</evidence>
<dbReference type="Pfam" id="PF00378">
    <property type="entry name" value="ECH_1"/>
    <property type="match status" value="1"/>
</dbReference>
<keyword evidence="5" id="KW-1185">Reference proteome</keyword>
<dbReference type="NCBIfam" id="NF004681">
    <property type="entry name" value="PRK06023.1"/>
    <property type="match status" value="1"/>
</dbReference>
<sequence>MIEVKMEGAVQVIRLNRPDKKNAITTEMYKDITEALSRDDEAIGCNLLLGVPGTFSAGNDIGDFMKFAMGGEVGGWVAEFLKVLPNLPKPTIAGVDGLSVGVGATMLMHCDMVVASTQATFQTPFVNLGLVPEAGSSMLAPMMMGRARAFELLCLGETFSAERAREAGLVNKVVAPEELEEEALDLATRIARMPSEALHLSRTLLRGDRGPLEERIAEEIHLFGERLRSDEAKQAFIAFMQKTG</sequence>
<evidence type="ECO:0000256" key="2">
    <source>
        <dbReference type="ARBA" id="ARBA00023140"/>
    </source>
</evidence>
<proteinExistence type="predicted"/>
<dbReference type="PANTHER" id="PTHR43684">
    <property type="match status" value="1"/>
</dbReference>
<name>A0A1U7JD29_9HYPH</name>
<comment type="caution">
    <text evidence="4">The sequence shown here is derived from an EMBL/GenBank/DDBJ whole genome shotgun (WGS) entry which is preliminary data.</text>
</comment>
<organism evidence="4 5">
    <name type="scientific">Pseudovibrio exalbescens</name>
    <dbReference type="NCBI Taxonomy" id="197461"/>
    <lineage>
        <taxon>Bacteria</taxon>
        <taxon>Pseudomonadati</taxon>
        <taxon>Pseudomonadota</taxon>
        <taxon>Alphaproteobacteria</taxon>
        <taxon>Hyphomicrobiales</taxon>
        <taxon>Stappiaceae</taxon>
        <taxon>Pseudovibrio</taxon>
    </lineage>
</organism>
<dbReference type="EMBL" id="LVVZ01000041">
    <property type="protein sequence ID" value="OKL42582.1"/>
    <property type="molecule type" value="Genomic_DNA"/>
</dbReference>
<dbReference type="AlphaFoldDB" id="A0A1U7JD29"/>
<comment type="subcellular location">
    <subcellularLocation>
        <location evidence="1">Peroxisome</location>
    </subcellularLocation>
</comment>